<dbReference type="CDD" id="cd00102">
    <property type="entry name" value="IPT"/>
    <property type="match status" value="1"/>
</dbReference>
<dbReference type="PANTHER" id="PTHR22803">
    <property type="entry name" value="MANNOSE, PHOSPHOLIPASE, LECTIN RECEPTOR RELATED"/>
    <property type="match status" value="1"/>
</dbReference>
<feature type="domain" description="C-type lectin" evidence="2">
    <location>
        <begin position="53"/>
        <end position="161"/>
    </location>
</feature>
<dbReference type="Gene3D" id="3.10.100.10">
    <property type="entry name" value="Mannose-Binding Protein A, subunit A"/>
    <property type="match status" value="1"/>
</dbReference>
<dbReference type="GO" id="GO:0005975">
    <property type="term" value="P:carbohydrate metabolic process"/>
    <property type="evidence" value="ECO:0007669"/>
    <property type="project" value="UniProtKB-ARBA"/>
</dbReference>
<dbReference type="Pfam" id="PF01833">
    <property type="entry name" value="TIG"/>
    <property type="match status" value="1"/>
</dbReference>
<dbReference type="Proteomes" id="UP000649179">
    <property type="component" value="Unassembled WGS sequence"/>
</dbReference>
<dbReference type="InterPro" id="IPR013783">
    <property type="entry name" value="Ig-like_fold"/>
</dbReference>
<dbReference type="InterPro" id="IPR050111">
    <property type="entry name" value="C-type_lectin/snaclec_domain"/>
</dbReference>
<dbReference type="EMBL" id="BMKQ01000001">
    <property type="protein sequence ID" value="GGF32977.1"/>
    <property type="molecule type" value="Genomic_DNA"/>
</dbReference>
<dbReference type="InterPro" id="IPR016187">
    <property type="entry name" value="CTDL_fold"/>
</dbReference>
<feature type="chain" id="PRO_5036675511" description="C-type lectin domain-containing protein" evidence="1">
    <location>
        <begin position="31"/>
        <end position="265"/>
    </location>
</feature>
<dbReference type="AlphaFoldDB" id="A0A917EYR0"/>
<dbReference type="InterPro" id="IPR016186">
    <property type="entry name" value="C-type_lectin-like/link_sf"/>
</dbReference>
<keyword evidence="4" id="KW-1185">Reference proteome</keyword>
<evidence type="ECO:0000256" key="1">
    <source>
        <dbReference type="SAM" id="SignalP"/>
    </source>
</evidence>
<protein>
    <recommendedName>
        <fullName evidence="2">C-type lectin domain-containing protein</fullName>
    </recommendedName>
</protein>
<dbReference type="InterPro" id="IPR014756">
    <property type="entry name" value="Ig_E-set"/>
</dbReference>
<reference evidence="3" key="2">
    <citation type="submission" date="2020-09" db="EMBL/GenBank/DDBJ databases">
        <authorList>
            <person name="Sun Q."/>
            <person name="Zhou Y."/>
        </authorList>
    </citation>
    <scope>NUCLEOTIDE SEQUENCE</scope>
    <source>
        <strain evidence="3">CGMCC 1.16067</strain>
    </source>
</reference>
<evidence type="ECO:0000313" key="3">
    <source>
        <dbReference type="EMBL" id="GGF32977.1"/>
    </source>
</evidence>
<reference evidence="3" key="1">
    <citation type="journal article" date="2014" name="Int. J. Syst. Evol. Microbiol.">
        <title>Complete genome sequence of Corynebacterium casei LMG S-19264T (=DSM 44701T), isolated from a smear-ripened cheese.</title>
        <authorList>
            <consortium name="US DOE Joint Genome Institute (JGI-PGF)"/>
            <person name="Walter F."/>
            <person name="Albersmeier A."/>
            <person name="Kalinowski J."/>
            <person name="Ruckert C."/>
        </authorList>
    </citation>
    <scope>NUCLEOTIDE SEQUENCE</scope>
    <source>
        <strain evidence="3">CGMCC 1.16067</strain>
    </source>
</reference>
<dbReference type="SUPFAM" id="SSF56436">
    <property type="entry name" value="C-type lectin-like"/>
    <property type="match status" value="1"/>
</dbReference>
<dbReference type="SMART" id="SM00429">
    <property type="entry name" value="IPT"/>
    <property type="match status" value="1"/>
</dbReference>
<evidence type="ECO:0000259" key="2">
    <source>
        <dbReference type="PROSITE" id="PS50041"/>
    </source>
</evidence>
<dbReference type="SUPFAM" id="SSF81296">
    <property type="entry name" value="E set domains"/>
    <property type="match status" value="1"/>
</dbReference>
<dbReference type="Pfam" id="PF00059">
    <property type="entry name" value="Lectin_C"/>
    <property type="match status" value="1"/>
</dbReference>
<feature type="signal peptide" evidence="1">
    <location>
        <begin position="1"/>
        <end position="30"/>
    </location>
</feature>
<evidence type="ECO:0000313" key="4">
    <source>
        <dbReference type="Proteomes" id="UP000649179"/>
    </source>
</evidence>
<dbReference type="Gene3D" id="2.60.40.10">
    <property type="entry name" value="Immunoglobulins"/>
    <property type="match status" value="1"/>
</dbReference>
<dbReference type="SMART" id="SM00034">
    <property type="entry name" value="CLECT"/>
    <property type="match status" value="1"/>
</dbReference>
<dbReference type="InterPro" id="IPR002909">
    <property type="entry name" value="IPT_dom"/>
</dbReference>
<organism evidence="3 4">
    <name type="scientific">Marmoricola endophyticus</name>
    <dbReference type="NCBI Taxonomy" id="2040280"/>
    <lineage>
        <taxon>Bacteria</taxon>
        <taxon>Bacillati</taxon>
        <taxon>Actinomycetota</taxon>
        <taxon>Actinomycetes</taxon>
        <taxon>Propionibacteriales</taxon>
        <taxon>Nocardioidaceae</taxon>
        <taxon>Marmoricola</taxon>
    </lineage>
</organism>
<accession>A0A917EYR0</accession>
<comment type="caution">
    <text evidence="3">The sequence shown here is derived from an EMBL/GenBank/DDBJ whole genome shotgun (WGS) entry which is preliminary data.</text>
</comment>
<proteinExistence type="predicted"/>
<keyword evidence="1" id="KW-0732">Signal</keyword>
<dbReference type="RefSeq" id="WP_188777603.1">
    <property type="nucleotide sequence ID" value="NZ_BMKQ01000001.1"/>
</dbReference>
<name>A0A917EYR0_9ACTN</name>
<gene>
    <name evidence="3" type="ORF">GCM10011519_03040</name>
</gene>
<dbReference type="InterPro" id="IPR001304">
    <property type="entry name" value="C-type_lectin-like"/>
</dbReference>
<dbReference type="PROSITE" id="PS50041">
    <property type="entry name" value="C_TYPE_LECTIN_2"/>
    <property type="match status" value="1"/>
</dbReference>
<sequence length="265" mass="27547">MNRTFHRGLAALGAAGIAATVLGTTGTAQADTTFTNPANGHTSTYAAVGGYVTWADARDVAAATPASAGCTNHLAVLTSEAEKSFVDDTLGLQGGYWLGGVRDRSAEGAPFTWVTGEAFDYTNWDAGEPNDYLGSEDYVQLAAGNRWNDIYDSYQPGYVLETECVPLQRAVVTGVTPASGSRSGGTSVTITGEHFTGAKQVTFGGVAATSYAVVSDTEITATTPAYSGAVSKKGRTVQLRVQTKGSNVKSKAARFTYIADAAARR</sequence>